<dbReference type="GO" id="GO:0043474">
    <property type="term" value="P:pigment metabolic process involved in pigmentation"/>
    <property type="evidence" value="ECO:0007669"/>
    <property type="project" value="TreeGrafter"/>
</dbReference>
<dbReference type="PANTHER" id="PTHR11328">
    <property type="entry name" value="MAJOR FACILITATOR SUPERFAMILY DOMAIN-CONTAINING PROTEIN"/>
    <property type="match status" value="1"/>
</dbReference>
<keyword evidence="4" id="KW-1133">Transmembrane helix</keyword>
<protein>
    <submittedName>
        <fullName evidence="6">MFS12 protein</fullName>
    </submittedName>
</protein>
<name>A0A7K5BCX7_9FURN</name>
<feature type="non-terminal residue" evidence="6">
    <location>
        <position position="403"/>
    </location>
</feature>
<feature type="transmembrane region" description="Helical" evidence="4">
    <location>
        <begin position="28"/>
        <end position="48"/>
    </location>
</feature>
<dbReference type="GO" id="GO:0008643">
    <property type="term" value="P:carbohydrate transport"/>
    <property type="evidence" value="ECO:0007669"/>
    <property type="project" value="InterPro"/>
</dbReference>
<dbReference type="InterPro" id="IPR039672">
    <property type="entry name" value="MFS_2"/>
</dbReference>
<keyword evidence="5" id="KW-0732">Signal</keyword>
<reference evidence="6 7" key="1">
    <citation type="submission" date="2019-09" db="EMBL/GenBank/DDBJ databases">
        <title>Bird 10,000 Genomes (B10K) Project - Family phase.</title>
        <authorList>
            <person name="Zhang G."/>
        </authorList>
    </citation>
    <scope>NUCLEOTIDE SEQUENCE [LARGE SCALE GENOMIC DNA]</scope>
    <source>
        <strain evidence="6">B10K-DU-003-06</strain>
    </source>
</reference>
<feature type="region of interest" description="Disordered" evidence="3">
    <location>
        <begin position="384"/>
        <end position="403"/>
    </location>
</feature>
<dbReference type="Pfam" id="PF13347">
    <property type="entry name" value="MFS_2"/>
    <property type="match status" value="1"/>
</dbReference>
<dbReference type="PANTHER" id="PTHR11328:SF28">
    <property type="entry name" value="MAJOR FACILITATOR SUPERFAMILY DOMAIN-CONTAINING PROTEIN 12"/>
    <property type="match status" value="1"/>
</dbReference>
<evidence type="ECO:0000256" key="3">
    <source>
        <dbReference type="SAM" id="MobiDB-lite"/>
    </source>
</evidence>
<keyword evidence="7" id="KW-1185">Reference proteome</keyword>
<comment type="similarity">
    <text evidence="2">Belongs to the major facilitator superfamily.</text>
</comment>
<dbReference type="SUPFAM" id="SSF103473">
    <property type="entry name" value="MFS general substrate transporter"/>
    <property type="match status" value="1"/>
</dbReference>
<evidence type="ECO:0000256" key="5">
    <source>
        <dbReference type="SAM" id="SignalP"/>
    </source>
</evidence>
<proteinExistence type="inferred from homology"/>
<keyword evidence="4" id="KW-0472">Membrane</keyword>
<feature type="transmembrane region" description="Helical" evidence="4">
    <location>
        <begin position="110"/>
        <end position="131"/>
    </location>
</feature>
<dbReference type="Proteomes" id="UP000529852">
    <property type="component" value="Unassembled WGS sequence"/>
</dbReference>
<accession>A0A7K5BCX7</accession>
<evidence type="ECO:0000313" key="6">
    <source>
        <dbReference type="EMBL" id="NWR93427.1"/>
    </source>
</evidence>
<sequence length="403" mass="43946">GTTCVLVSFPFVFSPCLACRESTPQWAAFIYYLPFIVIFQFGWAATQVSHLALIPELVSSDHEKVELTAFRYAFTVMANITVYGLTWLLLNFQKDQPDHMEHLGPQDVPVFRNLALIVVGLGVVSSLIFYLGTTEKPYPPGVLPEPEEATPLLQKESSSPPRPLLLWKDWLLEPSFYQVAVLYMSTRLIVNLSQTYIAMYLTNSLLLSKKFIATIPLVMYVSGFLSSFLMKPVNKWIGRNLTYFVGILVVLAFASWVALARPMGAEIYGAAVLLGAGSATILVTSLSMTADLIGANTHSSAFVYGAMSFTDKMANGLAVMLIQNLHPCPTELCCPACVGFYRWVMVLVTGGIAVAAVAMLCCIMVWPIRIRYRAVGLQGLSGAGTPDGGTESAEGRGHSGTVN</sequence>
<dbReference type="GO" id="GO:0048021">
    <property type="term" value="P:regulation of melanin biosynthetic process"/>
    <property type="evidence" value="ECO:0007669"/>
    <property type="project" value="TreeGrafter"/>
</dbReference>
<keyword evidence="4" id="KW-0812">Transmembrane</keyword>
<feature type="signal peptide" evidence="5">
    <location>
        <begin position="1"/>
        <end position="18"/>
    </location>
</feature>
<gene>
    <name evidence="6" type="primary">Mfsd12</name>
    <name evidence="6" type="ORF">FURFIG_R08330</name>
</gene>
<dbReference type="Gene3D" id="1.20.1250.20">
    <property type="entry name" value="MFS general substrate transporter like domains"/>
    <property type="match status" value="1"/>
</dbReference>
<evidence type="ECO:0000256" key="4">
    <source>
        <dbReference type="SAM" id="Phobius"/>
    </source>
</evidence>
<comment type="subcellular location">
    <subcellularLocation>
        <location evidence="1">Membrane</location>
        <topology evidence="1">Multi-pass membrane protein</topology>
    </subcellularLocation>
</comment>
<dbReference type="GO" id="GO:0005886">
    <property type="term" value="C:plasma membrane"/>
    <property type="evidence" value="ECO:0007669"/>
    <property type="project" value="TreeGrafter"/>
</dbReference>
<dbReference type="GO" id="GO:0015293">
    <property type="term" value="F:symporter activity"/>
    <property type="evidence" value="ECO:0007669"/>
    <property type="project" value="InterPro"/>
</dbReference>
<feature type="non-terminal residue" evidence="6">
    <location>
        <position position="1"/>
    </location>
</feature>
<dbReference type="CDD" id="cd17491">
    <property type="entry name" value="MFS_MFSD12"/>
    <property type="match status" value="1"/>
</dbReference>
<dbReference type="FunFam" id="1.20.1250.20:FF:000206">
    <property type="entry name" value="Major facilitator superfamily domain containing 12"/>
    <property type="match status" value="1"/>
</dbReference>
<feature type="transmembrane region" description="Helical" evidence="4">
    <location>
        <begin position="211"/>
        <end position="229"/>
    </location>
</feature>
<organism evidence="6 7">
    <name type="scientific">Furnarius figulus</name>
    <dbReference type="NCBI Taxonomy" id="463165"/>
    <lineage>
        <taxon>Eukaryota</taxon>
        <taxon>Metazoa</taxon>
        <taxon>Chordata</taxon>
        <taxon>Craniata</taxon>
        <taxon>Vertebrata</taxon>
        <taxon>Euteleostomi</taxon>
        <taxon>Archelosauria</taxon>
        <taxon>Archosauria</taxon>
        <taxon>Dinosauria</taxon>
        <taxon>Saurischia</taxon>
        <taxon>Theropoda</taxon>
        <taxon>Coelurosauria</taxon>
        <taxon>Aves</taxon>
        <taxon>Neognathae</taxon>
        <taxon>Neoaves</taxon>
        <taxon>Telluraves</taxon>
        <taxon>Australaves</taxon>
        <taxon>Passeriformes</taxon>
        <taxon>Furnariidae</taxon>
        <taxon>Furnarius</taxon>
    </lineage>
</organism>
<feature type="chain" id="PRO_5029599523" evidence="5">
    <location>
        <begin position="19"/>
        <end position="403"/>
    </location>
</feature>
<evidence type="ECO:0000256" key="1">
    <source>
        <dbReference type="ARBA" id="ARBA00004141"/>
    </source>
</evidence>
<dbReference type="AlphaFoldDB" id="A0A7K5BCX7"/>
<feature type="transmembrane region" description="Helical" evidence="4">
    <location>
        <begin position="267"/>
        <end position="289"/>
    </location>
</feature>
<feature type="transmembrane region" description="Helical" evidence="4">
    <location>
        <begin position="241"/>
        <end position="261"/>
    </location>
</feature>
<comment type="caution">
    <text evidence="6">The sequence shown here is derived from an EMBL/GenBank/DDBJ whole genome shotgun (WGS) entry which is preliminary data.</text>
</comment>
<evidence type="ECO:0000256" key="2">
    <source>
        <dbReference type="ARBA" id="ARBA00008335"/>
    </source>
</evidence>
<dbReference type="InterPro" id="IPR036259">
    <property type="entry name" value="MFS_trans_sf"/>
</dbReference>
<evidence type="ECO:0000313" key="7">
    <source>
        <dbReference type="Proteomes" id="UP000529852"/>
    </source>
</evidence>
<feature type="transmembrane region" description="Helical" evidence="4">
    <location>
        <begin position="343"/>
        <end position="366"/>
    </location>
</feature>
<dbReference type="EMBL" id="VYZD01001082">
    <property type="protein sequence ID" value="NWR93427.1"/>
    <property type="molecule type" value="Genomic_DNA"/>
</dbReference>
<feature type="transmembrane region" description="Helical" evidence="4">
    <location>
        <begin position="176"/>
        <end position="199"/>
    </location>
</feature>
<feature type="transmembrane region" description="Helical" evidence="4">
    <location>
        <begin position="69"/>
        <end position="90"/>
    </location>
</feature>